<dbReference type="InterPro" id="IPR011650">
    <property type="entry name" value="Peptidase_M20_dimer"/>
</dbReference>
<dbReference type="InterPro" id="IPR036264">
    <property type="entry name" value="Bact_exopeptidase_dim_dom"/>
</dbReference>
<dbReference type="PIRSF" id="PIRSF005962">
    <property type="entry name" value="Pept_M20D_amidohydro"/>
    <property type="match status" value="1"/>
</dbReference>
<dbReference type="SUPFAM" id="SSF53187">
    <property type="entry name" value="Zn-dependent exopeptidases"/>
    <property type="match status" value="1"/>
</dbReference>
<dbReference type="PANTHER" id="PTHR11014:SF63">
    <property type="entry name" value="METALLOPEPTIDASE, PUTATIVE (AFU_ORTHOLOGUE AFUA_6G09600)-RELATED"/>
    <property type="match status" value="1"/>
</dbReference>
<feature type="binding site" evidence="2">
    <location>
        <position position="100"/>
    </location>
    <ligand>
        <name>Mn(2+)</name>
        <dbReference type="ChEBI" id="CHEBI:29035"/>
        <label>2</label>
    </ligand>
</feature>
<dbReference type="AlphaFoldDB" id="A0A0U1QMU9"/>
<protein>
    <submittedName>
        <fullName evidence="4">Hydrolase</fullName>
    </submittedName>
</protein>
<dbReference type="Proteomes" id="UP000035553">
    <property type="component" value="Unassembled WGS sequence"/>
</dbReference>
<evidence type="ECO:0000259" key="3">
    <source>
        <dbReference type="Pfam" id="PF07687"/>
    </source>
</evidence>
<dbReference type="SUPFAM" id="SSF55031">
    <property type="entry name" value="Bacterial exopeptidase dimerisation domain"/>
    <property type="match status" value="1"/>
</dbReference>
<keyword evidence="1 4" id="KW-0378">Hydrolase</keyword>
<sequence length="382" mass="40934">MVTDTELEQKLIDCRRQLHEHPELSFEEYETTKALSGWLNEAGVETLELPLETGVLAVIRGAKPGPVICLRTDIDALPIQEETGLPFASKVPGKMHACGHDFHTVSILGATLLLNERKAELEGTVKVIFQPAEENGNGALKVLETGVLDDVQAIFGMHDMPHLPTGTIGIKPGPLMAAVDKFTIDVEGIGTHAAAPEKGIDSIVVASHIITALQTIVARNVSPLNNAVISVTRLEAGNTWNVLPQTAQMEGTVRTFQEHVRDGIPAKMQRVVEGVAAGLGAKGTLHFTKLGPATINNEKLAEWSIDTAKASGLNVITPTPSTAGEDFAEYMKKIPGAFYFMGVSGTSGLHHPDLIIDEKAILPSAKFFANLAIDMVKKVRAL</sequence>
<dbReference type="Gene3D" id="3.40.630.10">
    <property type="entry name" value="Zn peptidases"/>
    <property type="match status" value="1"/>
</dbReference>
<comment type="cofactor">
    <cofactor evidence="2">
        <name>Mn(2+)</name>
        <dbReference type="ChEBI" id="CHEBI:29035"/>
    </cofactor>
    <text evidence="2">The Mn(2+) ion enhances activity.</text>
</comment>
<feature type="domain" description="Peptidase M20 dimerisation" evidence="3">
    <location>
        <begin position="182"/>
        <end position="273"/>
    </location>
</feature>
<keyword evidence="2" id="KW-0464">Manganese</keyword>
<dbReference type="OrthoDB" id="9776731at2"/>
<dbReference type="NCBIfam" id="TIGR01891">
    <property type="entry name" value="amidohydrolases"/>
    <property type="match status" value="1"/>
</dbReference>
<dbReference type="Gene3D" id="3.30.70.360">
    <property type="match status" value="1"/>
</dbReference>
<evidence type="ECO:0000256" key="2">
    <source>
        <dbReference type="PIRSR" id="PIRSR005962-1"/>
    </source>
</evidence>
<dbReference type="GO" id="GO:0019877">
    <property type="term" value="P:diaminopimelate biosynthetic process"/>
    <property type="evidence" value="ECO:0007669"/>
    <property type="project" value="UniProtKB-ARBA"/>
</dbReference>
<evidence type="ECO:0000313" key="4">
    <source>
        <dbReference type="EMBL" id="KLI02135.1"/>
    </source>
</evidence>
<dbReference type="Pfam" id="PF01546">
    <property type="entry name" value="Peptidase_M20"/>
    <property type="match status" value="1"/>
</dbReference>
<proteinExistence type="predicted"/>
<feature type="binding site" evidence="2">
    <location>
        <position position="134"/>
    </location>
    <ligand>
        <name>Mn(2+)</name>
        <dbReference type="ChEBI" id="CHEBI:29035"/>
        <label>2</label>
    </ligand>
</feature>
<name>A0A0U1QMU9_9BACL</name>
<feature type="binding site" evidence="2">
    <location>
        <position position="158"/>
    </location>
    <ligand>
        <name>Mn(2+)</name>
        <dbReference type="ChEBI" id="CHEBI:29035"/>
        <label>2</label>
    </ligand>
</feature>
<organism evidence="4 5">
    <name type="scientific">Sporolactobacillus inulinus CASD</name>
    <dbReference type="NCBI Taxonomy" id="1069536"/>
    <lineage>
        <taxon>Bacteria</taxon>
        <taxon>Bacillati</taxon>
        <taxon>Bacillota</taxon>
        <taxon>Bacilli</taxon>
        <taxon>Bacillales</taxon>
        <taxon>Sporolactobacillaceae</taxon>
        <taxon>Sporolactobacillus</taxon>
    </lineage>
</organism>
<dbReference type="Pfam" id="PF07687">
    <property type="entry name" value="M20_dimer"/>
    <property type="match status" value="1"/>
</dbReference>
<dbReference type="FunFam" id="3.30.70.360:FF:000001">
    <property type="entry name" value="N-acetyldiaminopimelate deacetylase"/>
    <property type="match status" value="1"/>
</dbReference>
<dbReference type="GO" id="GO:0046872">
    <property type="term" value="F:metal ion binding"/>
    <property type="evidence" value="ECO:0007669"/>
    <property type="project" value="UniProtKB-KW"/>
</dbReference>
<keyword evidence="2" id="KW-0479">Metal-binding</keyword>
<keyword evidence="5" id="KW-1185">Reference proteome</keyword>
<reference evidence="4 5" key="1">
    <citation type="journal article" date="2011" name="J. Bacteriol.">
        <title>Draft genome sequence of Sporolactobacillus inulinus strain CASD, an efficient D-lactic acid-producing bacterium with high-concentration lactate tolerance capability.</title>
        <authorList>
            <person name="Yu B."/>
            <person name="Su F."/>
            <person name="Wang L."/>
            <person name="Xu K."/>
            <person name="Zhao B."/>
            <person name="Xu P."/>
        </authorList>
    </citation>
    <scope>NUCLEOTIDE SEQUENCE [LARGE SCALE GENOMIC DNA]</scope>
    <source>
        <strain evidence="4 5">CASD</strain>
    </source>
</reference>
<dbReference type="InterPro" id="IPR002933">
    <property type="entry name" value="Peptidase_M20"/>
</dbReference>
<dbReference type="PANTHER" id="PTHR11014">
    <property type="entry name" value="PEPTIDASE M20 FAMILY MEMBER"/>
    <property type="match status" value="1"/>
</dbReference>
<comment type="caution">
    <text evidence="4">The sequence shown here is derived from an EMBL/GenBank/DDBJ whole genome shotgun (WGS) entry which is preliminary data.</text>
</comment>
<evidence type="ECO:0000256" key="1">
    <source>
        <dbReference type="ARBA" id="ARBA00022801"/>
    </source>
</evidence>
<dbReference type="STRING" id="1069536.SINU_09785"/>
<evidence type="ECO:0000313" key="5">
    <source>
        <dbReference type="Proteomes" id="UP000035553"/>
    </source>
</evidence>
<feature type="binding site" evidence="2">
    <location>
        <position position="350"/>
    </location>
    <ligand>
        <name>Mn(2+)</name>
        <dbReference type="ChEBI" id="CHEBI:29035"/>
        <label>2</label>
    </ligand>
</feature>
<dbReference type="InterPro" id="IPR017439">
    <property type="entry name" value="Amidohydrolase"/>
</dbReference>
<dbReference type="GO" id="GO:0050118">
    <property type="term" value="F:N-acetyldiaminopimelate deacetylase activity"/>
    <property type="evidence" value="ECO:0007669"/>
    <property type="project" value="UniProtKB-ARBA"/>
</dbReference>
<dbReference type="EMBL" id="AFVQ02000125">
    <property type="protein sequence ID" value="KLI02135.1"/>
    <property type="molecule type" value="Genomic_DNA"/>
</dbReference>
<accession>A0A0U1QMU9</accession>
<feature type="binding site" evidence="2">
    <location>
        <position position="98"/>
    </location>
    <ligand>
        <name>Mn(2+)</name>
        <dbReference type="ChEBI" id="CHEBI:29035"/>
        <label>2</label>
    </ligand>
</feature>
<gene>
    <name evidence="4" type="ORF">SINU_09785</name>
</gene>